<sequence length="269" mass="29685">MPPAIALGEGTDFSMNLRRAFCIAGLAGLVLASSTWAQKPTDKPVVTKVRIGAEDDWRPYAYVQAGQPAGFAVDLVRAAWEAAGVEVELVPLPYARCMREVEAGKLAGCFDTLRDARTEDKYLWHKYHLFRARIGIYGRNDGPADPVNVQALRGKRVGVTNGYDYGTAFDDDPTMVRDVAASDLTSLRKLVAGRVDYALVFDRVATEIAANNPTLGQGFRLRGVLLEPSLYLSFSKKFPGVEPLIARFDAGLDKIRKNGEYARIEARWR</sequence>
<dbReference type="Gene3D" id="3.40.190.10">
    <property type="entry name" value="Periplasmic binding protein-like II"/>
    <property type="match status" value="2"/>
</dbReference>
<dbReference type="PANTHER" id="PTHR35936">
    <property type="entry name" value="MEMBRANE-BOUND LYTIC MUREIN TRANSGLYCOSYLASE F"/>
    <property type="match status" value="1"/>
</dbReference>
<dbReference type="AlphaFoldDB" id="C9Y9I0"/>
<keyword evidence="1" id="KW-0732">Signal</keyword>
<evidence type="ECO:0000313" key="3">
    <source>
        <dbReference type="EMBL" id="CBA28566.1"/>
    </source>
</evidence>
<proteinExistence type="predicted"/>
<accession>C9Y9I0</accession>
<evidence type="ECO:0000259" key="2">
    <source>
        <dbReference type="SMART" id="SM00062"/>
    </source>
</evidence>
<dbReference type="Pfam" id="PF00497">
    <property type="entry name" value="SBP_bac_3"/>
    <property type="match status" value="1"/>
</dbReference>
<dbReference type="SUPFAM" id="SSF53850">
    <property type="entry name" value="Periplasmic binding protein-like II"/>
    <property type="match status" value="1"/>
</dbReference>
<evidence type="ECO:0000256" key="1">
    <source>
        <dbReference type="ARBA" id="ARBA00022729"/>
    </source>
</evidence>
<organism evidence="3">
    <name type="scientific">Curvibacter symbiont subsp. Hydra magnipapillata</name>
    <dbReference type="NCBI Taxonomy" id="667019"/>
    <lineage>
        <taxon>Bacteria</taxon>
        <taxon>Pseudomonadati</taxon>
        <taxon>Pseudomonadota</taxon>
        <taxon>Betaproteobacteria</taxon>
        <taxon>Burkholderiales</taxon>
        <taxon>Comamonadaceae</taxon>
        <taxon>Curvibacter</taxon>
    </lineage>
</organism>
<feature type="domain" description="Solute-binding protein family 3/N-terminal" evidence="2">
    <location>
        <begin position="48"/>
        <end position="269"/>
    </location>
</feature>
<dbReference type="PANTHER" id="PTHR35936:SF6">
    <property type="entry name" value="AMINO ACID ABC TRANSPORTER SUBSTRATE-BINDING PAAT FAMILY PROTEIN"/>
    <property type="match status" value="1"/>
</dbReference>
<protein>
    <recommendedName>
        <fullName evidence="2">Solute-binding protein family 3/N-terminal domain-containing protein</fullName>
    </recommendedName>
</protein>
<gene>
    <name evidence="3" type="ORF">Csp_A07810</name>
</gene>
<reference evidence="3" key="1">
    <citation type="journal article" date="2010" name="Nature">
        <title>The dynamic genome of Hydra.</title>
        <authorList>
            <person name="Chapman J.A."/>
            <person name="Kirkness E.F."/>
            <person name="Simakov O."/>
            <person name="Hampson S.E."/>
            <person name="Mitros T."/>
            <person name="Weinmaier T."/>
            <person name="Rattei T."/>
            <person name="Balasubramanian P.G."/>
            <person name="Borman J."/>
            <person name="Busam D."/>
            <person name="Disbennett K."/>
            <person name="Pfannkoch C."/>
            <person name="Sumin N."/>
            <person name="Sutton G."/>
            <person name="Viswanathan L."/>
            <person name="Walenz B."/>
            <person name="Goodstein D.M."/>
            <person name="Hellsten U."/>
            <person name="Kawashima T."/>
            <person name="Prochnik S.E."/>
            <person name="Putnam N.H."/>
            <person name="Shu S."/>
            <person name="Blumberg B."/>
            <person name="Dana C.E."/>
            <person name="Gee L."/>
            <person name="Kibler D.F."/>
            <person name="Law L."/>
            <person name="Lindgens D."/>
            <person name="Martinez D.E."/>
            <person name="Peng J."/>
            <person name="Wigge P.A."/>
            <person name="Bertulat B."/>
            <person name="Guder C."/>
            <person name="Nakamura Y."/>
            <person name="Ozbek S."/>
            <person name="Watanabe H."/>
            <person name="Khalturin K."/>
            <person name="Hemmrich G."/>
            <person name="Franke A."/>
            <person name="Augustin R."/>
            <person name="Fraune S."/>
            <person name="Hayakawa E."/>
            <person name="Hayakawa S."/>
            <person name="Hirose M."/>
            <person name="Hwang J."/>
            <person name="Ikeo K."/>
            <person name="Nishimiya-Fujisawa C."/>
            <person name="Ogura A."/>
            <person name="Takahashi T."/>
            <person name="Steinmetz P.R."/>
            <person name="Zhang X."/>
            <person name="Aufschnaiter R."/>
            <person name="Eder M.K."/>
            <person name="Gorny A.K."/>
            <person name="Salvenmoser W."/>
            <person name="Heimberg A.M."/>
            <person name="Wheeler B.M."/>
            <person name="Peterson K.J."/>
            <person name="Boettger A."/>
            <person name="Tischler P."/>
            <person name="Wolf A."/>
            <person name="Gojobori T."/>
            <person name="Remington K.A."/>
            <person name="Strausberg R.L."/>
            <person name="Venter J."/>
            <person name="Technau U."/>
            <person name="Hobmayer B."/>
            <person name="Bosch T.C."/>
            <person name="Holstein T.W."/>
            <person name="Fujisawa T."/>
            <person name="Bode H.R."/>
            <person name="David C.N."/>
            <person name="Rokhsar D.S."/>
            <person name="Steele R.E."/>
        </authorList>
    </citation>
    <scope>NUCLEOTIDE SEQUENCE</scope>
</reference>
<dbReference type="SMART" id="SM00062">
    <property type="entry name" value="PBPb"/>
    <property type="match status" value="1"/>
</dbReference>
<dbReference type="InterPro" id="IPR001638">
    <property type="entry name" value="Solute-binding_3/MltF_N"/>
</dbReference>
<name>C9Y9I0_CURXX</name>
<dbReference type="EMBL" id="FN543104">
    <property type="protein sequence ID" value="CBA28566.1"/>
    <property type="molecule type" value="Genomic_DNA"/>
</dbReference>